<dbReference type="EMBL" id="MPUH01000632">
    <property type="protein sequence ID" value="OMJ76416.1"/>
    <property type="molecule type" value="Genomic_DNA"/>
</dbReference>
<dbReference type="Proteomes" id="UP000187209">
    <property type="component" value="Unassembled WGS sequence"/>
</dbReference>
<dbReference type="AlphaFoldDB" id="A0A1R2BI13"/>
<name>A0A1R2BI13_9CILI</name>
<keyword evidence="2" id="KW-1185">Reference proteome</keyword>
<comment type="caution">
    <text evidence="1">The sequence shown here is derived from an EMBL/GenBank/DDBJ whole genome shotgun (WGS) entry which is preliminary data.</text>
</comment>
<evidence type="ECO:0000313" key="1">
    <source>
        <dbReference type="EMBL" id="OMJ76416.1"/>
    </source>
</evidence>
<reference evidence="1 2" key="1">
    <citation type="submission" date="2016-11" db="EMBL/GenBank/DDBJ databases">
        <title>The macronuclear genome of Stentor coeruleus: a giant cell with tiny introns.</title>
        <authorList>
            <person name="Slabodnick M."/>
            <person name="Ruby J.G."/>
            <person name="Reiff S.B."/>
            <person name="Swart E.C."/>
            <person name="Gosai S."/>
            <person name="Prabakaran S."/>
            <person name="Witkowska E."/>
            <person name="Larue G.E."/>
            <person name="Fisher S."/>
            <person name="Freeman R.M."/>
            <person name="Gunawardena J."/>
            <person name="Chu W."/>
            <person name="Stover N.A."/>
            <person name="Gregory B.D."/>
            <person name="Nowacki M."/>
            <person name="Derisi J."/>
            <person name="Roy S.W."/>
            <person name="Marshall W.F."/>
            <person name="Sood P."/>
        </authorList>
    </citation>
    <scope>NUCLEOTIDE SEQUENCE [LARGE SCALE GENOMIC DNA]</scope>
    <source>
        <strain evidence="1">WM001</strain>
    </source>
</reference>
<evidence type="ECO:0000313" key="2">
    <source>
        <dbReference type="Proteomes" id="UP000187209"/>
    </source>
</evidence>
<sequence length="87" mass="10080">MSRFRPSGGPGLQDFLFRSQVKELYRKLVKTAYKIPDLQTRTETMSFYKGEFKKLTDPKESKTQFSYLRNSVGSLAEMLNRSGVSKF</sequence>
<organism evidence="1 2">
    <name type="scientific">Stentor coeruleus</name>
    <dbReference type="NCBI Taxonomy" id="5963"/>
    <lineage>
        <taxon>Eukaryota</taxon>
        <taxon>Sar</taxon>
        <taxon>Alveolata</taxon>
        <taxon>Ciliophora</taxon>
        <taxon>Postciliodesmatophora</taxon>
        <taxon>Heterotrichea</taxon>
        <taxon>Heterotrichida</taxon>
        <taxon>Stentoridae</taxon>
        <taxon>Stentor</taxon>
    </lineage>
</organism>
<gene>
    <name evidence="1" type="ORF">SteCoe_24200</name>
</gene>
<protein>
    <recommendedName>
        <fullName evidence="3">Complex 1 LYR protein</fullName>
    </recommendedName>
</protein>
<dbReference type="OrthoDB" id="74240at2759"/>
<evidence type="ECO:0008006" key="3">
    <source>
        <dbReference type="Google" id="ProtNLM"/>
    </source>
</evidence>
<proteinExistence type="predicted"/>
<accession>A0A1R2BI13</accession>